<dbReference type="Proteomes" id="UP001303001">
    <property type="component" value="Chromosome"/>
</dbReference>
<keyword evidence="2" id="KW-1185">Reference proteome</keyword>
<sequence length="225" mass="24756">MSVQGSASDEEYRRGRYVDEPPVGFVDPLSTEPRSSRTTELAGVIASCPWLLDVLRTVRESGLSDAWVGAGVLRDLVWGERYGGGFDPRDVRDVDVAFFDANDLTPGNDAAATELLRRHDPAVPWEATNQAAVHTWYESVFGTGRVAALHSIADAVATWPETATCVAVRLDAAETLHVCAPFGLDDLLDGVWRRNPRRITVELSRARLSRHDPGRRWPRVTVAPP</sequence>
<gene>
    <name evidence="1" type="ORF">RMN56_11555</name>
</gene>
<dbReference type="EMBL" id="CP134876">
    <property type="protein sequence ID" value="WNM41924.1"/>
    <property type="molecule type" value="Genomic_DNA"/>
</dbReference>
<organism evidence="1 2">
    <name type="scientific">Micromonospora halotolerans</name>
    <dbReference type="NCBI Taxonomy" id="709879"/>
    <lineage>
        <taxon>Bacteria</taxon>
        <taxon>Bacillati</taxon>
        <taxon>Actinomycetota</taxon>
        <taxon>Actinomycetes</taxon>
        <taxon>Micromonosporales</taxon>
        <taxon>Micromonosporaceae</taxon>
        <taxon>Micromonospora</taxon>
    </lineage>
</organism>
<evidence type="ECO:0000313" key="2">
    <source>
        <dbReference type="Proteomes" id="UP001303001"/>
    </source>
</evidence>
<dbReference type="PANTHER" id="PTHR39166:SF1">
    <property type="entry name" value="BLL1166 PROTEIN"/>
    <property type="match status" value="1"/>
</dbReference>
<name>A0ABZ0A3C3_9ACTN</name>
<proteinExistence type="predicted"/>
<protein>
    <submittedName>
        <fullName evidence="1">Nucleotidyltransferase family protein</fullName>
    </submittedName>
</protein>
<accession>A0ABZ0A3C3</accession>
<dbReference type="InterPro" id="IPR009267">
    <property type="entry name" value="NTP_transf_6"/>
</dbReference>
<dbReference type="RefSeq" id="WP_313723804.1">
    <property type="nucleotide sequence ID" value="NZ_CP134876.1"/>
</dbReference>
<dbReference type="Pfam" id="PF06042">
    <property type="entry name" value="NTP_transf_6"/>
    <property type="match status" value="1"/>
</dbReference>
<evidence type="ECO:0000313" key="1">
    <source>
        <dbReference type="EMBL" id="WNM41924.1"/>
    </source>
</evidence>
<dbReference type="PANTHER" id="PTHR39166">
    <property type="entry name" value="BLL1166 PROTEIN"/>
    <property type="match status" value="1"/>
</dbReference>
<reference evidence="1 2" key="1">
    <citation type="submission" date="2023-09" db="EMBL/GenBank/DDBJ databases">
        <title>Micromonospora halotolerans DSM 45598 genome sequence.</title>
        <authorList>
            <person name="Mo P."/>
        </authorList>
    </citation>
    <scope>NUCLEOTIDE SEQUENCE [LARGE SCALE GENOMIC DNA]</scope>
    <source>
        <strain evidence="1 2">DSM 45598</strain>
    </source>
</reference>